<dbReference type="AlphaFoldDB" id="A0AAQ3N088"/>
<sequence>MTMDNPAEIRNSQRRAGPYYQGKSEAVGKNSKVSHFKIKLKRVLMVAMRDIGSDNGIPQKKMMESLNWDCSKHFASVREKAKAGVKGYEAGGQEGQTMRGGEKQLGVKLASLLQSETTPEKGVEGINKFIIVGNVERVRVEGD</sequence>
<accession>A0AAQ3N088</accession>
<proteinExistence type="predicted"/>
<reference evidence="2 3" key="1">
    <citation type="journal article" date="2023" name="Life. Sci Alliance">
        <title>Evolutionary insights into 3D genome organization and epigenetic landscape of Vigna mungo.</title>
        <authorList>
            <person name="Junaid A."/>
            <person name="Singh B."/>
            <person name="Bhatia S."/>
        </authorList>
    </citation>
    <scope>NUCLEOTIDE SEQUENCE [LARGE SCALE GENOMIC DNA]</scope>
    <source>
        <strain evidence="2">Urdbean</strain>
    </source>
</reference>
<evidence type="ECO:0000256" key="1">
    <source>
        <dbReference type="SAM" id="MobiDB-lite"/>
    </source>
</evidence>
<feature type="region of interest" description="Disordered" evidence="1">
    <location>
        <begin position="1"/>
        <end position="24"/>
    </location>
</feature>
<dbReference type="Proteomes" id="UP001374535">
    <property type="component" value="Chromosome 8"/>
</dbReference>
<protein>
    <submittedName>
        <fullName evidence="2">Uncharacterized protein</fullName>
    </submittedName>
</protein>
<name>A0AAQ3N088_VIGMU</name>
<keyword evidence="3" id="KW-1185">Reference proteome</keyword>
<dbReference type="EMBL" id="CP144693">
    <property type="protein sequence ID" value="WVZ00743.1"/>
    <property type="molecule type" value="Genomic_DNA"/>
</dbReference>
<organism evidence="2 3">
    <name type="scientific">Vigna mungo</name>
    <name type="common">Black gram</name>
    <name type="synonym">Phaseolus mungo</name>
    <dbReference type="NCBI Taxonomy" id="3915"/>
    <lineage>
        <taxon>Eukaryota</taxon>
        <taxon>Viridiplantae</taxon>
        <taxon>Streptophyta</taxon>
        <taxon>Embryophyta</taxon>
        <taxon>Tracheophyta</taxon>
        <taxon>Spermatophyta</taxon>
        <taxon>Magnoliopsida</taxon>
        <taxon>eudicotyledons</taxon>
        <taxon>Gunneridae</taxon>
        <taxon>Pentapetalae</taxon>
        <taxon>rosids</taxon>
        <taxon>fabids</taxon>
        <taxon>Fabales</taxon>
        <taxon>Fabaceae</taxon>
        <taxon>Papilionoideae</taxon>
        <taxon>50 kb inversion clade</taxon>
        <taxon>NPAAA clade</taxon>
        <taxon>indigoferoid/millettioid clade</taxon>
        <taxon>Phaseoleae</taxon>
        <taxon>Vigna</taxon>
    </lineage>
</organism>
<evidence type="ECO:0000313" key="2">
    <source>
        <dbReference type="EMBL" id="WVZ00743.1"/>
    </source>
</evidence>
<evidence type="ECO:0000313" key="3">
    <source>
        <dbReference type="Proteomes" id="UP001374535"/>
    </source>
</evidence>
<gene>
    <name evidence="2" type="ORF">V8G54_026812</name>
</gene>